<proteinExistence type="predicted"/>
<gene>
    <name evidence="1" type="ORF">GNF83_19370</name>
</gene>
<comment type="caution">
    <text evidence="1">The sequence shown here is derived from an EMBL/GenBank/DDBJ whole genome shotgun (WGS) entry which is preliminary data.</text>
</comment>
<dbReference type="EMBL" id="WNUR01001026">
    <property type="protein sequence ID" value="MDZ7543293.1"/>
    <property type="molecule type" value="Genomic_DNA"/>
</dbReference>
<dbReference type="Proteomes" id="UP001288944">
    <property type="component" value="Unassembled WGS sequence"/>
</dbReference>
<evidence type="ECO:0000313" key="2">
    <source>
        <dbReference type="Proteomes" id="UP001288944"/>
    </source>
</evidence>
<accession>A0AAW9KJ93</accession>
<protein>
    <submittedName>
        <fullName evidence="1">Uncharacterized protein</fullName>
    </submittedName>
</protein>
<organism evidence="1 2">
    <name type="scientific">Clostridium perfringens</name>
    <dbReference type="NCBI Taxonomy" id="1502"/>
    <lineage>
        <taxon>Bacteria</taxon>
        <taxon>Bacillati</taxon>
        <taxon>Bacillota</taxon>
        <taxon>Clostridia</taxon>
        <taxon>Eubacteriales</taxon>
        <taxon>Clostridiaceae</taxon>
        <taxon>Clostridium</taxon>
    </lineage>
</organism>
<evidence type="ECO:0000313" key="1">
    <source>
        <dbReference type="EMBL" id="MDZ7543293.1"/>
    </source>
</evidence>
<reference evidence="1" key="1">
    <citation type="submission" date="2019-11" db="EMBL/GenBank/DDBJ databases">
        <title>Characterization of Clostridium perfringens isolates from swine manure treated agricultural soils.</title>
        <authorList>
            <person name="Wushke S.T."/>
        </authorList>
    </citation>
    <scope>NUCLEOTIDE SEQUENCE</scope>
    <source>
        <strain evidence="1">X62</strain>
    </source>
</reference>
<sequence>MLRTLWTSKSGMNANQDKLDAISN</sequence>
<dbReference type="AlphaFoldDB" id="A0AAW9KJ93"/>
<name>A0AAW9KJ93_CLOPF</name>
<feature type="non-terminal residue" evidence="1">
    <location>
        <position position="24"/>
    </location>
</feature>